<dbReference type="FunCoup" id="F0YE97">
    <property type="interactions" value="545"/>
</dbReference>
<dbReference type="PROSITE" id="PS52013">
    <property type="entry name" value="ZF_C6H2"/>
    <property type="match status" value="1"/>
</dbReference>
<feature type="binding site" evidence="8">
    <location>
        <position position="353"/>
    </location>
    <ligand>
        <name>Zn(2+)</name>
        <dbReference type="ChEBI" id="CHEBI:29105"/>
        <label>3</label>
    </ligand>
</feature>
<dbReference type="EMBL" id="GL833134">
    <property type="protein sequence ID" value="EGB06516.1"/>
    <property type="molecule type" value="Genomic_DNA"/>
</dbReference>
<evidence type="ECO:0000256" key="9">
    <source>
        <dbReference type="PROSITE-ProRule" id="PRU01357"/>
    </source>
</evidence>
<dbReference type="AlphaFoldDB" id="F0YE97"/>
<proteinExistence type="inferred from homology"/>
<comment type="similarity">
    <text evidence="8 9">Belongs to the peptidase M24A family. Methionine aminopeptidase type 1 subfamily.</text>
</comment>
<dbReference type="GO" id="GO:0006508">
    <property type="term" value="P:proteolysis"/>
    <property type="evidence" value="ECO:0007669"/>
    <property type="project" value="UniProtKB-KW"/>
</dbReference>
<dbReference type="HAMAP" id="MF_01974">
    <property type="entry name" value="MetAP_1"/>
    <property type="match status" value="1"/>
</dbReference>
<dbReference type="InterPro" id="IPR031615">
    <property type="entry name" value="Zfn-C6H2"/>
</dbReference>
<feature type="binding site" evidence="8">
    <location>
        <position position="289"/>
    </location>
    <ligand>
        <name>Zn(2+)</name>
        <dbReference type="ChEBI" id="CHEBI:29105"/>
        <label>4</label>
        <note>catalytic</note>
    </ligand>
</feature>
<feature type="binding site" evidence="8">
    <location>
        <position position="226"/>
    </location>
    <ligand>
        <name>Zn(2+)</name>
        <dbReference type="ChEBI" id="CHEBI:29105"/>
        <label>4</label>
        <note>catalytic</note>
    </ligand>
</feature>
<feature type="binding site" evidence="8">
    <location>
        <position position="296"/>
    </location>
    <ligand>
        <name>a protein</name>
        <dbReference type="ChEBI" id="CHEBI:16541"/>
    </ligand>
    <ligandPart>
        <name>N-terminal L-methionine residue</name>
        <dbReference type="ChEBI" id="CHEBI:64731"/>
    </ligandPart>
</feature>
<reference evidence="12 13" key="1">
    <citation type="journal article" date="2011" name="Proc. Natl. Acad. Sci. U.S.A.">
        <title>Niche of harmful alga Aureococcus anophagefferens revealed through ecogenomics.</title>
        <authorList>
            <person name="Gobler C.J."/>
            <person name="Berry D.L."/>
            <person name="Dyhrman S.T."/>
            <person name="Wilhelm S.W."/>
            <person name="Salamov A."/>
            <person name="Lobanov A.V."/>
            <person name="Zhang Y."/>
            <person name="Collier J.L."/>
            <person name="Wurch L.L."/>
            <person name="Kustka A.B."/>
            <person name="Dill B.D."/>
            <person name="Shah M."/>
            <person name="VerBerkmoes N.C."/>
            <person name="Kuo A."/>
            <person name="Terry A."/>
            <person name="Pangilinan J."/>
            <person name="Lindquist E.A."/>
            <person name="Lucas S."/>
            <person name="Paulsen I.T."/>
            <person name="Hattenrath-Lehmann T.K."/>
            <person name="Talmage S.C."/>
            <person name="Walker E.A."/>
            <person name="Koch F."/>
            <person name="Burson A.M."/>
            <person name="Marcoval M.A."/>
            <person name="Tang Y.Z."/>
            <person name="Lecleir G.R."/>
            <person name="Coyne K.J."/>
            <person name="Berg G.M."/>
            <person name="Bertrand E.M."/>
            <person name="Saito M.A."/>
            <person name="Gladyshev V.N."/>
            <person name="Grigoriev I.V."/>
        </authorList>
    </citation>
    <scope>NUCLEOTIDE SEQUENCE [LARGE SCALE GENOMIC DNA]</scope>
    <source>
        <strain evidence="13">CCMP 1984</strain>
    </source>
</reference>
<keyword evidence="2 8" id="KW-0963">Cytoplasm</keyword>
<evidence type="ECO:0000256" key="2">
    <source>
        <dbReference type="ARBA" id="ARBA00022490"/>
    </source>
</evidence>
<dbReference type="InterPro" id="IPR002467">
    <property type="entry name" value="Pept_M24A_MAP1"/>
</dbReference>
<dbReference type="GO" id="GO:0008270">
    <property type="term" value="F:zinc ion binding"/>
    <property type="evidence" value="ECO:0007669"/>
    <property type="project" value="UniProtKB-KW"/>
</dbReference>
<evidence type="ECO:0000256" key="7">
    <source>
        <dbReference type="ARBA" id="ARBA00022833"/>
    </source>
</evidence>
<keyword evidence="5 9" id="KW-0863">Zinc-finger</keyword>
<keyword evidence="4 8" id="KW-0479">Metal-binding</keyword>
<dbReference type="Pfam" id="PF00557">
    <property type="entry name" value="Peptidase_M24"/>
    <property type="match status" value="1"/>
</dbReference>
<feature type="binding site" evidence="8">
    <location>
        <position position="353"/>
    </location>
    <ligand>
        <name>Zn(2+)</name>
        <dbReference type="ChEBI" id="CHEBI:29105"/>
        <label>4</label>
        <note>catalytic</note>
    </ligand>
</feature>
<dbReference type="GO" id="GO:0070006">
    <property type="term" value="F:metalloaminopeptidase activity"/>
    <property type="evidence" value="ECO:0007669"/>
    <property type="project" value="UniProtKB-UniRule"/>
</dbReference>
<dbReference type="InParanoid" id="F0YE97"/>
<feature type="binding site" evidence="8">
    <location>
        <position position="215"/>
    </location>
    <ligand>
        <name>Zn(2+)</name>
        <dbReference type="ChEBI" id="CHEBI:29105"/>
        <label>3</label>
    </ligand>
</feature>
<comment type="subunit">
    <text evidence="8">Associates with the 60S ribosomal subunit of the 80S translational complex.</text>
</comment>
<organism evidence="13">
    <name type="scientific">Aureococcus anophagefferens</name>
    <name type="common">Harmful bloom alga</name>
    <dbReference type="NCBI Taxonomy" id="44056"/>
    <lineage>
        <taxon>Eukaryota</taxon>
        <taxon>Sar</taxon>
        <taxon>Stramenopiles</taxon>
        <taxon>Ochrophyta</taxon>
        <taxon>Pelagophyceae</taxon>
        <taxon>Pelagomonadales</taxon>
        <taxon>Pelagomonadaceae</taxon>
        <taxon>Aureococcus</taxon>
    </lineage>
</organism>
<dbReference type="OrthoDB" id="3209743at2759"/>
<keyword evidence="6 8" id="KW-0378">Hydrolase</keyword>
<evidence type="ECO:0000256" key="3">
    <source>
        <dbReference type="ARBA" id="ARBA00022670"/>
    </source>
</evidence>
<dbReference type="GeneID" id="20222748"/>
<dbReference type="SUPFAM" id="SSF55920">
    <property type="entry name" value="Creatinase/aminopeptidase"/>
    <property type="match status" value="1"/>
</dbReference>
<dbReference type="MEROPS" id="M24.017"/>
<evidence type="ECO:0000259" key="11">
    <source>
        <dbReference type="PROSITE" id="PS52013"/>
    </source>
</evidence>
<dbReference type="GO" id="GO:0004239">
    <property type="term" value="F:initiator methionyl aminopeptidase activity"/>
    <property type="evidence" value="ECO:0007669"/>
    <property type="project" value="UniProtKB-UniRule"/>
</dbReference>
<evidence type="ECO:0000256" key="1">
    <source>
        <dbReference type="ARBA" id="ARBA00022438"/>
    </source>
</evidence>
<dbReference type="Gene3D" id="3.90.230.10">
    <property type="entry name" value="Creatinase/methionine aminopeptidase superfamily"/>
    <property type="match status" value="1"/>
</dbReference>
<evidence type="ECO:0000256" key="5">
    <source>
        <dbReference type="ARBA" id="ARBA00022771"/>
    </source>
</evidence>
<comment type="cofactor">
    <cofactor evidence="10">
        <name>Co(2+)</name>
        <dbReference type="ChEBI" id="CHEBI:48828"/>
    </cofactor>
    <cofactor evidence="10">
        <name>Zn(2+)</name>
        <dbReference type="ChEBI" id="CHEBI:29105"/>
    </cofactor>
    <cofactor evidence="10">
        <name>Mn(2+)</name>
        <dbReference type="ChEBI" id="CHEBI:29035"/>
    </cofactor>
    <cofactor evidence="10">
        <name>Fe(2+)</name>
        <dbReference type="ChEBI" id="CHEBI:29033"/>
    </cofactor>
    <text evidence="10">Binds 2 divalent metal cations per subunit. Has a high-affinity and a low affinity metal-binding site. The true nature of the physiological cofactor is under debate. The enzyme is active with cobalt, zinc, manganese or divalent iron ions.</text>
</comment>
<keyword evidence="13" id="KW-1185">Reference proteome</keyword>
<comment type="subcellular location">
    <subcellularLocation>
        <location evidence="8">Cytoplasm</location>
    </subcellularLocation>
</comment>
<gene>
    <name evidence="12" type="ORF">AURANDRAFT_59196</name>
</gene>
<evidence type="ECO:0000313" key="12">
    <source>
        <dbReference type="EMBL" id="EGB06516.1"/>
    </source>
</evidence>
<name>F0YE97_AURAN</name>
<keyword evidence="3 8" id="KW-0645">Protease</keyword>
<dbReference type="PROSITE" id="PS00680">
    <property type="entry name" value="MAP_1"/>
    <property type="match status" value="1"/>
</dbReference>
<dbReference type="OMA" id="FYGDHAY"/>
<evidence type="ECO:0000256" key="6">
    <source>
        <dbReference type="ARBA" id="ARBA00022801"/>
    </source>
</evidence>
<sequence>MACPQCVKLKQKEPAGFDGGGFGVVYFCTQDCFKANWSAHKKSHKPWAAAIDVATPLDPEEAKRPPDCFRGYSDYTGDLRPWAYPKDDTAARLRRLPASIARPDYSQTGQPRSEQMEKRNRAIRVYSAKDIAGIREVCKIGRKVLDAAGRAVGLGVTTAEVDRVTYETTVEHGGYPSPLNYYDFPCSVCTSVNEVICHGIPDLRPLEEGDVVNVDVSVYYGGYHGDLNETFIVGKGADEDYRLIETAFKCLMAGANLIRPGTMYRDVGGAVERVAKAANCSVVRTYCGHGIGELFHTAPNIPHYTKNKATGIMKPGHIFTIEPMINLGVWRDRTWPDQWTAVTADGKKSAQFEHTFLVTDDGYEILTMRDDEPKMVWDIAKQQR</sequence>
<keyword evidence="1 8" id="KW-0031">Aminopeptidase</keyword>
<dbReference type="PANTHER" id="PTHR43330:SF7">
    <property type="entry name" value="METHIONINE AMINOPEPTIDASE 1"/>
    <property type="match status" value="1"/>
</dbReference>
<protein>
    <recommendedName>
        <fullName evidence="10">Methionine aminopeptidase</fullName>
        <ecNumber evidence="10">3.4.11.18</ecNumber>
    </recommendedName>
</protein>
<feature type="binding site" evidence="8">
    <location>
        <position position="226"/>
    </location>
    <ligand>
        <name>Zn(2+)</name>
        <dbReference type="ChEBI" id="CHEBI:29105"/>
        <label>3</label>
    </ligand>
</feature>
<keyword evidence="7" id="KW-0862">Zinc</keyword>
<evidence type="ECO:0000256" key="8">
    <source>
        <dbReference type="HAMAP-Rule" id="MF_03174"/>
    </source>
</evidence>
<dbReference type="Proteomes" id="UP000002729">
    <property type="component" value="Unassembled WGS sequence"/>
</dbReference>
<dbReference type="CDD" id="cd01086">
    <property type="entry name" value="MetAP1"/>
    <property type="match status" value="1"/>
</dbReference>
<feature type="binding site" evidence="8">
    <location>
        <position position="198"/>
    </location>
    <ligand>
        <name>a protein</name>
        <dbReference type="ChEBI" id="CHEBI:16541"/>
    </ligand>
    <ligandPart>
        <name>N-terminal L-methionine residue</name>
        <dbReference type="ChEBI" id="CHEBI:64731"/>
    </ligandPart>
</feature>
<evidence type="ECO:0000313" key="13">
    <source>
        <dbReference type="Proteomes" id="UP000002729"/>
    </source>
</evidence>
<dbReference type="PANTHER" id="PTHR43330">
    <property type="entry name" value="METHIONINE AMINOPEPTIDASE"/>
    <property type="match status" value="1"/>
</dbReference>
<comment type="cofactor">
    <cofactor evidence="8">
        <name>Zn(2+)</name>
        <dbReference type="ChEBI" id="CHEBI:29105"/>
    </cofactor>
    <cofactor evidence="8">
        <name>Co(2+)</name>
        <dbReference type="ChEBI" id="CHEBI:48828"/>
    </cofactor>
    <cofactor evidence="8">
        <name>Mn(2+)</name>
        <dbReference type="ChEBI" id="CHEBI:29035"/>
    </cofactor>
    <cofactor evidence="8">
        <name>Fe(2+)</name>
        <dbReference type="ChEBI" id="CHEBI:29033"/>
    </cofactor>
    <text evidence="8">Binds 2 divalent metal cations per subunit. Has a high-affinity and a low affinity metal-binding site. The true nature of the physiological cofactor is under debate. The enzyme is active with zinc, cobalt, manganese or divalent iron ions. Has high activity with zinc; zinc cofactor is transferred into the active site region by the ZNG1 zinc chaperone.</text>
</comment>
<accession>F0YE97</accession>
<dbReference type="InterPro" id="IPR036005">
    <property type="entry name" value="Creatinase/aminopeptidase-like"/>
</dbReference>
<comment type="function">
    <text evidence="8 10">Cotranslationally removes the N-terminal methionine from nascent proteins. The N-terminal methionine is often cleaved when the second residue in the primary sequence is small and uncharged (Met-Ala-, Cys, Gly, Pro, Ser, Thr, or Val).</text>
</comment>
<dbReference type="InterPro" id="IPR001714">
    <property type="entry name" value="Pept_M24_MAP"/>
</dbReference>
<feature type="binding site" evidence="8">
    <location>
        <position position="322"/>
    </location>
    <ligand>
        <name>Zn(2+)</name>
        <dbReference type="ChEBI" id="CHEBI:29105"/>
        <label>4</label>
        <note>catalytic</note>
    </ligand>
</feature>
<dbReference type="eggNOG" id="KOG2738">
    <property type="taxonomic scope" value="Eukaryota"/>
</dbReference>
<dbReference type="KEGG" id="aaf:AURANDRAFT_59196"/>
<evidence type="ECO:0000256" key="10">
    <source>
        <dbReference type="RuleBase" id="RU003653"/>
    </source>
</evidence>
<dbReference type="PRINTS" id="PR00599">
    <property type="entry name" value="MAPEPTIDASE"/>
</dbReference>
<evidence type="ECO:0000256" key="4">
    <source>
        <dbReference type="ARBA" id="ARBA00022723"/>
    </source>
</evidence>
<dbReference type="NCBIfam" id="TIGR00500">
    <property type="entry name" value="met_pdase_I"/>
    <property type="match status" value="1"/>
</dbReference>
<comment type="catalytic activity">
    <reaction evidence="8 10">
        <text>Release of N-terminal amino acids, preferentially methionine, from peptides and arylamides.</text>
        <dbReference type="EC" id="3.4.11.18"/>
    </reaction>
</comment>
<feature type="domain" description="C6H2-type" evidence="11">
    <location>
        <begin position="1"/>
        <end position="51"/>
    </location>
</feature>
<dbReference type="GO" id="GO:0005829">
    <property type="term" value="C:cytosol"/>
    <property type="evidence" value="ECO:0007669"/>
    <property type="project" value="TreeGrafter"/>
</dbReference>
<dbReference type="EC" id="3.4.11.18" evidence="10"/>
<dbReference type="RefSeq" id="XP_009038695.1">
    <property type="nucleotide sequence ID" value="XM_009040447.1"/>
</dbReference>
<dbReference type="Pfam" id="PF15801">
    <property type="entry name" value="zf-C6H2"/>
    <property type="match status" value="1"/>
</dbReference>
<dbReference type="InterPro" id="IPR000994">
    <property type="entry name" value="Pept_M24"/>
</dbReference>